<dbReference type="InterPro" id="IPR013320">
    <property type="entry name" value="ConA-like_dom_sf"/>
</dbReference>
<dbReference type="InterPro" id="IPR001870">
    <property type="entry name" value="B30.2/SPRY"/>
</dbReference>
<organism evidence="4 5">
    <name type="scientific">Oopsacas minuta</name>
    <dbReference type="NCBI Taxonomy" id="111878"/>
    <lineage>
        <taxon>Eukaryota</taxon>
        <taxon>Metazoa</taxon>
        <taxon>Porifera</taxon>
        <taxon>Hexactinellida</taxon>
        <taxon>Hexasterophora</taxon>
        <taxon>Lyssacinosida</taxon>
        <taxon>Leucopsacidae</taxon>
        <taxon>Oopsacas</taxon>
    </lineage>
</organism>
<feature type="domain" description="CTLH" evidence="3">
    <location>
        <begin position="255"/>
        <end position="312"/>
    </location>
</feature>
<comment type="caution">
    <text evidence="4">The sequence shown here is derived from an EMBL/GenBank/DDBJ whole genome shotgun (WGS) entry which is preliminary data.</text>
</comment>
<dbReference type="SMART" id="SM00668">
    <property type="entry name" value="CTLH"/>
    <property type="match status" value="1"/>
</dbReference>
<evidence type="ECO:0000256" key="1">
    <source>
        <dbReference type="ARBA" id="ARBA00006535"/>
    </source>
</evidence>
<evidence type="ECO:0000313" key="5">
    <source>
        <dbReference type="Proteomes" id="UP001165289"/>
    </source>
</evidence>
<dbReference type="PANTHER" id="PTHR12864">
    <property type="entry name" value="RAN BINDING PROTEIN 9-RELATED"/>
    <property type="match status" value="1"/>
</dbReference>
<dbReference type="InterPro" id="IPR006595">
    <property type="entry name" value="CTLH_C"/>
</dbReference>
<dbReference type="Proteomes" id="UP001165289">
    <property type="component" value="Unassembled WGS sequence"/>
</dbReference>
<dbReference type="Pfam" id="PF00622">
    <property type="entry name" value="SPRY"/>
    <property type="match status" value="1"/>
</dbReference>
<dbReference type="Gene3D" id="2.60.120.920">
    <property type="match status" value="1"/>
</dbReference>
<comment type="similarity">
    <text evidence="1">Belongs to the RANBP9/10 family.</text>
</comment>
<accession>A0AAV7JUS6</accession>
<evidence type="ECO:0000313" key="4">
    <source>
        <dbReference type="EMBL" id="KAI6652652.1"/>
    </source>
</evidence>
<dbReference type="Pfam" id="PF10607">
    <property type="entry name" value="CTLH"/>
    <property type="match status" value="1"/>
</dbReference>
<dbReference type="EMBL" id="JAKMXF010000298">
    <property type="protein sequence ID" value="KAI6652652.1"/>
    <property type="molecule type" value="Genomic_DNA"/>
</dbReference>
<dbReference type="SMART" id="SM00449">
    <property type="entry name" value="SPRY"/>
    <property type="match status" value="1"/>
</dbReference>
<gene>
    <name evidence="4" type="ORF">LOD99_4436</name>
</gene>
<dbReference type="AlphaFoldDB" id="A0AAV7JUS6"/>
<dbReference type="InterPro" id="IPR035782">
    <property type="entry name" value="SPRY_RanBP9/10"/>
</dbReference>
<feature type="domain" description="B30.2/SPRY" evidence="2">
    <location>
        <begin position="1"/>
        <end position="185"/>
    </location>
</feature>
<name>A0AAV7JUS6_9METZ</name>
<keyword evidence="5" id="KW-1185">Reference proteome</keyword>
<dbReference type="InterPro" id="IPR013144">
    <property type="entry name" value="CRA_dom"/>
</dbReference>
<dbReference type="PROSITE" id="PS50896">
    <property type="entry name" value="LISH"/>
    <property type="match status" value="1"/>
</dbReference>
<dbReference type="SUPFAM" id="SSF49899">
    <property type="entry name" value="Concanavalin A-like lectins/glucanases"/>
    <property type="match status" value="1"/>
</dbReference>
<dbReference type="PROSITE" id="PS50188">
    <property type="entry name" value="B302_SPRY"/>
    <property type="match status" value="1"/>
</dbReference>
<dbReference type="InterPro" id="IPR043136">
    <property type="entry name" value="B30.2/SPRY_sf"/>
</dbReference>
<dbReference type="InterPro" id="IPR006594">
    <property type="entry name" value="LisH"/>
</dbReference>
<dbReference type="InterPro" id="IPR050618">
    <property type="entry name" value="Ubq-SigPath_Reg"/>
</dbReference>
<dbReference type="SMART" id="SM00757">
    <property type="entry name" value="CRA"/>
    <property type="match status" value="1"/>
</dbReference>
<reference evidence="4 5" key="1">
    <citation type="journal article" date="2023" name="BMC Biol.">
        <title>The compact genome of the sponge Oopsacas minuta (Hexactinellida) is lacking key metazoan core genes.</title>
        <authorList>
            <person name="Santini S."/>
            <person name="Schenkelaars Q."/>
            <person name="Jourda C."/>
            <person name="Duchesne M."/>
            <person name="Belahbib H."/>
            <person name="Rocher C."/>
            <person name="Selva M."/>
            <person name="Riesgo A."/>
            <person name="Vervoort M."/>
            <person name="Leys S.P."/>
            <person name="Kodjabachian L."/>
            <person name="Le Bivic A."/>
            <person name="Borchiellini C."/>
            <person name="Claverie J.M."/>
            <person name="Renard E."/>
        </authorList>
    </citation>
    <scope>NUCLEOTIDE SEQUENCE [LARGE SCALE GENOMIC DNA]</scope>
    <source>
        <strain evidence="4">SPO-2</strain>
    </source>
</reference>
<dbReference type="InterPro" id="IPR024964">
    <property type="entry name" value="CTLH/CRA"/>
</dbReference>
<evidence type="ECO:0000259" key="3">
    <source>
        <dbReference type="PROSITE" id="PS50897"/>
    </source>
</evidence>
<protein>
    <submittedName>
        <fullName evidence="4">Ran-binding protein 10</fullName>
    </submittedName>
</protein>
<evidence type="ECO:0000259" key="2">
    <source>
        <dbReference type="PROSITE" id="PS50188"/>
    </source>
</evidence>
<sequence>MNSVTDTSHVIQDNLPSMWNAKDNYSSLSLTHNNLWVSFRGHGKAHQKEAASVRSNNSIPKSCGIYYFEIHIISKGRDGFIGIGLTSRKSVTNRLPGLDKNSYGYHGDDGCIFSSSSSGKPYGPSFTTNDVIGCGLNTITNTCFYTKNGIFLGHAFQNVPSNLYPTIGLQTSGETIAANFGQESFMYDIEGISSSFRQKLIDSIIKRKLPSHTVSTAPDYMHELVLSYLVHHGHCRSARAFASATDQDIAESEASMVQRQQIHNYILSGKISEVIKMCDSFYPDLFESNLELKFRVKCQQFLEILSGNDSINLEAFNGTENIFPYEDSNSIENSNISTARTYKELASLVYFGRNELIPIVNVMLERKLMTEELTSYYQDIFSIFVYPDPMNSPLTYLLDNSQRISLGNYLNSVILMRLNLPANPPLHTLLQYANQTWKYMQEKEVSSTALLSINHFCT</sequence>
<dbReference type="PROSITE" id="PS50897">
    <property type="entry name" value="CTLH"/>
    <property type="match status" value="1"/>
</dbReference>
<dbReference type="CDD" id="cd12909">
    <property type="entry name" value="SPRY_RanBP9_10"/>
    <property type="match status" value="1"/>
</dbReference>
<dbReference type="InterPro" id="IPR003877">
    <property type="entry name" value="SPRY_dom"/>
</dbReference>
<proteinExistence type="inferred from homology"/>